<comment type="caution">
    <text evidence="2">The sequence shown here is derived from an EMBL/GenBank/DDBJ whole genome shotgun (WGS) entry which is preliminary data.</text>
</comment>
<name>A0ABT0UBB9_9BACT</name>
<sequence>MNISNLNASYASQASSSSSRPQGPPPQKGEEQLSSALKSIGVDDSTAASVLDQIDEAISALESDSASGTTSRAAFKSAINEVLKANGIDSAEVEEAIQAGGVDGPSGTGGPSRGGRPNGPPPPPRDDESETSAVESALLSSGVDESSTDDLISQIIETLQELSSESSSSVSQDDIRSALTNLFEENGVNFDQFQQSLSSGVGSSGSFLDRVA</sequence>
<feature type="region of interest" description="Disordered" evidence="1">
    <location>
        <begin position="1"/>
        <end position="40"/>
    </location>
</feature>
<organism evidence="2 3">
    <name type="scientific">Aporhodopirellula aestuarii</name>
    <dbReference type="NCBI Taxonomy" id="2950107"/>
    <lineage>
        <taxon>Bacteria</taxon>
        <taxon>Pseudomonadati</taxon>
        <taxon>Planctomycetota</taxon>
        <taxon>Planctomycetia</taxon>
        <taxon>Pirellulales</taxon>
        <taxon>Pirellulaceae</taxon>
        <taxon>Aporhodopirellula</taxon>
    </lineage>
</organism>
<protein>
    <submittedName>
        <fullName evidence="2">Uncharacterized protein</fullName>
    </submittedName>
</protein>
<evidence type="ECO:0000313" key="2">
    <source>
        <dbReference type="EMBL" id="MCM2374208.1"/>
    </source>
</evidence>
<dbReference type="RefSeq" id="WP_250932098.1">
    <property type="nucleotide sequence ID" value="NZ_JAMQBK010000081.1"/>
</dbReference>
<feature type="compositionally biased region" description="Gly residues" evidence="1">
    <location>
        <begin position="101"/>
        <end position="117"/>
    </location>
</feature>
<proteinExistence type="predicted"/>
<feature type="compositionally biased region" description="Low complexity" evidence="1">
    <location>
        <begin position="8"/>
        <end position="21"/>
    </location>
</feature>
<evidence type="ECO:0000256" key="1">
    <source>
        <dbReference type="SAM" id="MobiDB-lite"/>
    </source>
</evidence>
<dbReference type="EMBL" id="JAMQBK010000081">
    <property type="protein sequence ID" value="MCM2374208.1"/>
    <property type="molecule type" value="Genomic_DNA"/>
</dbReference>
<reference evidence="2 3" key="1">
    <citation type="journal article" date="2022" name="Syst. Appl. Microbiol.">
        <title>Rhodopirellula aestuarii sp. nov., a novel member of the genus Rhodopirellula isolated from brackish sediments collected in the Tagus River estuary, Portugal.</title>
        <authorList>
            <person name="Vitorino I.R."/>
            <person name="Klimek D."/>
            <person name="Calusinska M."/>
            <person name="Lobo-da-Cunha A."/>
            <person name="Vasconcelos V."/>
            <person name="Lage O.M."/>
        </authorList>
    </citation>
    <scope>NUCLEOTIDE SEQUENCE [LARGE SCALE GENOMIC DNA]</scope>
    <source>
        <strain evidence="2 3">ICT_H3.1</strain>
    </source>
</reference>
<accession>A0ABT0UBB9</accession>
<evidence type="ECO:0000313" key="3">
    <source>
        <dbReference type="Proteomes" id="UP001202961"/>
    </source>
</evidence>
<dbReference type="Proteomes" id="UP001202961">
    <property type="component" value="Unassembled WGS sequence"/>
</dbReference>
<keyword evidence="3" id="KW-1185">Reference proteome</keyword>
<gene>
    <name evidence="2" type="ORF">NB063_26630</name>
</gene>
<feature type="region of interest" description="Disordered" evidence="1">
    <location>
        <begin position="95"/>
        <end position="149"/>
    </location>
</feature>